<proteinExistence type="predicted"/>
<protein>
    <submittedName>
        <fullName evidence="2">CACTA en-spm transposon protein</fullName>
    </submittedName>
</protein>
<evidence type="ECO:0000313" key="5">
    <source>
        <dbReference type="Proteomes" id="UP000321947"/>
    </source>
</evidence>
<accession>A0A5A7UIC8</accession>
<dbReference type="Proteomes" id="UP000321393">
    <property type="component" value="Unassembled WGS sequence"/>
</dbReference>
<comment type="caution">
    <text evidence="2">The sequence shown here is derived from an EMBL/GenBank/DDBJ whole genome shotgun (WGS) entry which is preliminary data.</text>
</comment>
<evidence type="ECO:0000313" key="2">
    <source>
        <dbReference type="EMBL" id="KAA0054698.1"/>
    </source>
</evidence>
<evidence type="ECO:0000256" key="1">
    <source>
        <dbReference type="SAM" id="MobiDB-lite"/>
    </source>
</evidence>
<evidence type="ECO:0000313" key="3">
    <source>
        <dbReference type="EMBL" id="TYJ95595.1"/>
    </source>
</evidence>
<reference evidence="4 5" key="1">
    <citation type="submission" date="2019-08" db="EMBL/GenBank/DDBJ databases">
        <title>Draft genome sequences of two oriental melons (Cucumis melo L. var makuwa).</title>
        <authorList>
            <person name="Kwon S.-Y."/>
        </authorList>
    </citation>
    <scope>NUCLEOTIDE SEQUENCE [LARGE SCALE GENOMIC DNA]</scope>
    <source>
        <strain evidence="5">cv. Chang Bougi</strain>
        <strain evidence="4">cv. SW 3</strain>
        <tissue evidence="2">Leaf</tissue>
    </source>
</reference>
<dbReference type="EMBL" id="SSTD01020124">
    <property type="protein sequence ID" value="TYJ95595.1"/>
    <property type="molecule type" value="Genomic_DNA"/>
</dbReference>
<dbReference type="Proteomes" id="UP000321947">
    <property type="component" value="Unassembled WGS sequence"/>
</dbReference>
<organism evidence="2 4">
    <name type="scientific">Cucumis melo var. makuwa</name>
    <name type="common">Oriental melon</name>
    <dbReference type="NCBI Taxonomy" id="1194695"/>
    <lineage>
        <taxon>Eukaryota</taxon>
        <taxon>Viridiplantae</taxon>
        <taxon>Streptophyta</taxon>
        <taxon>Embryophyta</taxon>
        <taxon>Tracheophyta</taxon>
        <taxon>Spermatophyta</taxon>
        <taxon>Magnoliopsida</taxon>
        <taxon>eudicotyledons</taxon>
        <taxon>Gunneridae</taxon>
        <taxon>Pentapetalae</taxon>
        <taxon>rosids</taxon>
        <taxon>fabids</taxon>
        <taxon>Cucurbitales</taxon>
        <taxon>Cucurbitaceae</taxon>
        <taxon>Benincaseae</taxon>
        <taxon>Cucumis</taxon>
    </lineage>
</organism>
<dbReference type="AlphaFoldDB" id="A0A5A7UIC8"/>
<sequence>MFLEFEDDLDNFAGVSSSVSDNAARSFSQPPTTPTPRRCAQSRLLEFECHFASMGAFR</sequence>
<name>A0A5A7UIC8_CUCMM</name>
<gene>
    <name evidence="3" type="ORF">E5676_scaffold104G00070</name>
    <name evidence="2" type="ORF">E6C27_scaffold24G005230</name>
</gene>
<evidence type="ECO:0000313" key="4">
    <source>
        <dbReference type="Proteomes" id="UP000321393"/>
    </source>
</evidence>
<feature type="region of interest" description="Disordered" evidence="1">
    <location>
        <begin position="19"/>
        <end position="38"/>
    </location>
</feature>
<dbReference type="EMBL" id="SSTE01008830">
    <property type="protein sequence ID" value="KAA0054698.1"/>
    <property type="molecule type" value="Genomic_DNA"/>
</dbReference>
<feature type="compositionally biased region" description="Polar residues" evidence="1">
    <location>
        <begin position="19"/>
        <end position="30"/>
    </location>
</feature>